<evidence type="ECO:0000256" key="6">
    <source>
        <dbReference type="ARBA" id="ARBA00023235"/>
    </source>
</evidence>
<evidence type="ECO:0000313" key="13">
    <source>
        <dbReference type="Proteomes" id="UP000199438"/>
    </source>
</evidence>
<accession>A0A1I1N9C7</accession>
<evidence type="ECO:0000256" key="9">
    <source>
        <dbReference type="PIRSR" id="PIRSR005096-1"/>
    </source>
</evidence>
<dbReference type="GO" id="GO:0005737">
    <property type="term" value="C:cytoplasm"/>
    <property type="evidence" value="ECO:0007669"/>
    <property type="project" value="TreeGrafter"/>
</dbReference>
<dbReference type="EC" id="5.1.3.3" evidence="8"/>
<dbReference type="Pfam" id="PF01263">
    <property type="entry name" value="Aldose_epim"/>
    <property type="match status" value="1"/>
</dbReference>
<comment type="catalytic activity">
    <reaction evidence="8">
        <text>alpha-D-glucose = beta-D-glucose</text>
        <dbReference type="Rhea" id="RHEA:10264"/>
        <dbReference type="ChEBI" id="CHEBI:15903"/>
        <dbReference type="ChEBI" id="CHEBI:17925"/>
        <dbReference type="EC" id="5.1.3.3"/>
    </reaction>
</comment>
<evidence type="ECO:0000256" key="8">
    <source>
        <dbReference type="PIRNR" id="PIRNR005096"/>
    </source>
</evidence>
<comment type="pathway">
    <text evidence="2 8">Carbohydrate metabolism; hexose metabolism.</text>
</comment>
<name>A0A1I1N9C7_9FLAO</name>
<evidence type="ECO:0000256" key="4">
    <source>
        <dbReference type="ARBA" id="ARBA00011245"/>
    </source>
</evidence>
<keyword evidence="5" id="KW-0106">Calcium</keyword>
<dbReference type="PANTHER" id="PTHR10091">
    <property type="entry name" value="ALDOSE-1-EPIMERASE"/>
    <property type="match status" value="1"/>
</dbReference>
<reference evidence="13" key="1">
    <citation type="submission" date="2016-10" db="EMBL/GenBank/DDBJ databases">
        <authorList>
            <person name="Varghese N."/>
            <person name="Submissions S."/>
        </authorList>
    </citation>
    <scope>NUCLEOTIDE SEQUENCE [LARGE SCALE GENOMIC DNA]</scope>
    <source>
        <strain evidence="13">DSM 24499</strain>
    </source>
</reference>
<dbReference type="GO" id="GO:0004034">
    <property type="term" value="F:aldose 1-epimerase activity"/>
    <property type="evidence" value="ECO:0007669"/>
    <property type="project" value="UniProtKB-EC"/>
</dbReference>
<evidence type="ECO:0000256" key="11">
    <source>
        <dbReference type="PIRSR" id="PIRSR005096-3"/>
    </source>
</evidence>
<evidence type="ECO:0000256" key="5">
    <source>
        <dbReference type="ARBA" id="ARBA00022837"/>
    </source>
</evidence>
<evidence type="ECO:0000256" key="2">
    <source>
        <dbReference type="ARBA" id="ARBA00005028"/>
    </source>
</evidence>
<dbReference type="InterPro" id="IPR014718">
    <property type="entry name" value="GH-type_carb-bd"/>
</dbReference>
<feature type="active site" description="Proton acceptor" evidence="9">
    <location>
        <position position="306"/>
    </location>
</feature>
<dbReference type="SUPFAM" id="SSF74650">
    <property type="entry name" value="Galactose mutarotase-like"/>
    <property type="match status" value="1"/>
</dbReference>
<keyword evidence="13" id="KW-1185">Reference proteome</keyword>
<evidence type="ECO:0000256" key="10">
    <source>
        <dbReference type="PIRSR" id="PIRSR005096-2"/>
    </source>
</evidence>
<evidence type="ECO:0000256" key="7">
    <source>
        <dbReference type="ARBA" id="ARBA00023277"/>
    </source>
</evidence>
<dbReference type="InterPro" id="IPR011013">
    <property type="entry name" value="Gal_mutarotase_sf_dom"/>
</dbReference>
<dbReference type="GO" id="GO:0006006">
    <property type="term" value="P:glucose metabolic process"/>
    <property type="evidence" value="ECO:0007669"/>
    <property type="project" value="TreeGrafter"/>
</dbReference>
<dbReference type="Gene3D" id="2.70.98.10">
    <property type="match status" value="1"/>
</dbReference>
<evidence type="ECO:0000256" key="1">
    <source>
        <dbReference type="ARBA" id="ARBA00001913"/>
    </source>
</evidence>
<evidence type="ECO:0000256" key="3">
    <source>
        <dbReference type="ARBA" id="ARBA00006206"/>
    </source>
</evidence>
<dbReference type="PIRSF" id="PIRSF005096">
    <property type="entry name" value="GALM"/>
    <property type="match status" value="1"/>
</dbReference>
<feature type="binding site" evidence="11">
    <location>
        <begin position="168"/>
        <end position="170"/>
    </location>
    <ligand>
        <name>beta-D-galactose</name>
        <dbReference type="ChEBI" id="CHEBI:27667"/>
    </ligand>
</feature>
<dbReference type="GO" id="GO:0033499">
    <property type="term" value="P:galactose catabolic process via UDP-galactose, Leloir pathway"/>
    <property type="evidence" value="ECO:0007669"/>
    <property type="project" value="TreeGrafter"/>
</dbReference>
<dbReference type="STRING" id="1334022.SAMN04487907_11335"/>
<proteinExistence type="inferred from homology"/>
<dbReference type="OrthoDB" id="9779408at2"/>
<dbReference type="GO" id="GO:0030246">
    <property type="term" value="F:carbohydrate binding"/>
    <property type="evidence" value="ECO:0007669"/>
    <property type="project" value="InterPro"/>
</dbReference>
<evidence type="ECO:0000313" key="12">
    <source>
        <dbReference type="EMBL" id="SFC91373.1"/>
    </source>
</evidence>
<comment type="similarity">
    <text evidence="3 8">Belongs to the aldose epimerase family.</text>
</comment>
<dbReference type="AlphaFoldDB" id="A0A1I1N9C7"/>
<dbReference type="NCBIfam" id="NF008277">
    <property type="entry name" value="PRK11055.1"/>
    <property type="match status" value="1"/>
</dbReference>
<dbReference type="PANTHER" id="PTHR10091:SF0">
    <property type="entry name" value="GALACTOSE MUTAROTASE"/>
    <property type="match status" value="1"/>
</dbReference>
<dbReference type="Proteomes" id="UP000199438">
    <property type="component" value="Unassembled WGS sequence"/>
</dbReference>
<sequence length="348" mass="39143">MSIETEQKIETYFLENSGGSKLSLINYGGRITNLEVTDRNGKFGNVVLNLSEEDYLKPNPFIGALIGRYANRIANASFRLNGETFEVNKNEGENCLHGGIGGFDAVFWEVEHLSESKVVLSYDSPHLEMGFPGNLKVKVYYELTDANELKISYRAISDMETIINLTQHSYFNLKADFNENIEDHEVLINADSFLPISGTIPTGEFRAVENDVFDFIKPKKIGIEINQNDQQLETAGGYDHCFILNKENNKDLSFAASAYDPESGRLLEVFTTEPGMQFYTGNSLDGSLKIPNQTGNYEKRSGFCFETQHFPDSPNQPDFPSVILQAGEEFCSETIYKFSVKTEENNKI</sequence>
<organism evidence="12 13">
    <name type="scientific">Zunongwangia mangrovi</name>
    <dbReference type="NCBI Taxonomy" id="1334022"/>
    <lineage>
        <taxon>Bacteria</taxon>
        <taxon>Pseudomonadati</taxon>
        <taxon>Bacteroidota</taxon>
        <taxon>Flavobacteriia</taxon>
        <taxon>Flavobacteriales</taxon>
        <taxon>Flavobacteriaceae</taxon>
        <taxon>Zunongwangia</taxon>
    </lineage>
</organism>
<comment type="subunit">
    <text evidence="4">Monomer.</text>
</comment>
<dbReference type="InterPro" id="IPR015443">
    <property type="entry name" value="Aldose_1-epimerase"/>
</dbReference>
<dbReference type="RefSeq" id="WP_092545014.1">
    <property type="nucleotide sequence ID" value="NZ_FOKV01000013.1"/>
</dbReference>
<dbReference type="InterPro" id="IPR047215">
    <property type="entry name" value="Galactose_mutarotase-like"/>
</dbReference>
<keyword evidence="7 8" id="KW-0119">Carbohydrate metabolism</keyword>
<dbReference type="InterPro" id="IPR008183">
    <property type="entry name" value="Aldose_1/G6P_1-epimerase"/>
</dbReference>
<comment type="cofactor">
    <cofactor evidence="1">
        <name>Ca(2+)</name>
        <dbReference type="ChEBI" id="CHEBI:29108"/>
    </cofactor>
</comment>
<gene>
    <name evidence="12" type="ORF">SAMN04487907_11335</name>
</gene>
<dbReference type="EMBL" id="FOKV01000013">
    <property type="protein sequence ID" value="SFC91373.1"/>
    <property type="molecule type" value="Genomic_DNA"/>
</dbReference>
<dbReference type="UniPathway" id="UPA00242"/>
<keyword evidence="6 8" id="KW-0413">Isomerase</keyword>
<feature type="binding site" evidence="11">
    <location>
        <begin position="71"/>
        <end position="72"/>
    </location>
    <ligand>
        <name>beta-D-galactose</name>
        <dbReference type="ChEBI" id="CHEBI:27667"/>
    </ligand>
</feature>
<dbReference type="CDD" id="cd09019">
    <property type="entry name" value="galactose_mutarotase_like"/>
    <property type="match status" value="1"/>
</dbReference>
<feature type="binding site" evidence="10">
    <location>
        <position position="239"/>
    </location>
    <ligand>
        <name>beta-D-galactose</name>
        <dbReference type="ChEBI" id="CHEBI:27667"/>
    </ligand>
</feature>
<feature type="active site" description="Proton donor" evidence="9">
    <location>
        <position position="168"/>
    </location>
</feature>
<protein>
    <recommendedName>
        <fullName evidence="8">Aldose 1-epimerase</fullName>
        <ecNumber evidence="8">5.1.3.3</ecNumber>
    </recommendedName>
</protein>